<protein>
    <submittedName>
        <fullName evidence="3">---NA</fullName>
    </submittedName>
</protein>
<proteinExistence type="predicted"/>
<accession>A0AAI8Z426</accession>
<dbReference type="CDD" id="cd18186">
    <property type="entry name" value="BTB_POZ_ZBTB_KLHL-like"/>
    <property type="match status" value="1"/>
</dbReference>
<feature type="compositionally biased region" description="Basic residues" evidence="1">
    <location>
        <begin position="240"/>
        <end position="250"/>
    </location>
</feature>
<dbReference type="EMBL" id="CAVMBE010000057">
    <property type="protein sequence ID" value="CAK4032083.1"/>
    <property type="molecule type" value="Genomic_DNA"/>
</dbReference>
<dbReference type="PROSITE" id="PS50097">
    <property type="entry name" value="BTB"/>
    <property type="match status" value="1"/>
</dbReference>
<dbReference type="InterPro" id="IPR000210">
    <property type="entry name" value="BTB/POZ_dom"/>
</dbReference>
<evidence type="ECO:0000313" key="4">
    <source>
        <dbReference type="Proteomes" id="UP001296104"/>
    </source>
</evidence>
<feature type="compositionally biased region" description="Acidic residues" evidence="1">
    <location>
        <begin position="257"/>
        <end position="272"/>
    </location>
</feature>
<dbReference type="Gene3D" id="3.30.710.10">
    <property type="entry name" value="Potassium Channel Kv1.1, Chain A"/>
    <property type="match status" value="1"/>
</dbReference>
<dbReference type="Proteomes" id="UP001296104">
    <property type="component" value="Unassembled WGS sequence"/>
</dbReference>
<evidence type="ECO:0000259" key="2">
    <source>
        <dbReference type="PROSITE" id="PS50097"/>
    </source>
</evidence>
<reference evidence="3" key="1">
    <citation type="submission" date="2023-11" db="EMBL/GenBank/DDBJ databases">
        <authorList>
            <person name="Alioto T."/>
            <person name="Alioto T."/>
            <person name="Gomez Garrido J."/>
        </authorList>
    </citation>
    <scope>NUCLEOTIDE SEQUENCE</scope>
</reference>
<name>A0AAI8Z426_9PEZI</name>
<evidence type="ECO:0000313" key="3">
    <source>
        <dbReference type="EMBL" id="CAK4032083.1"/>
    </source>
</evidence>
<feature type="domain" description="BTB" evidence="2">
    <location>
        <begin position="10"/>
        <end position="83"/>
    </location>
</feature>
<feature type="region of interest" description="Disordered" evidence="1">
    <location>
        <begin position="223"/>
        <end position="285"/>
    </location>
</feature>
<gene>
    <name evidence="3" type="ORF">LECACI_7A007241</name>
</gene>
<comment type="caution">
    <text evidence="3">The sequence shown here is derived from an EMBL/GenBank/DDBJ whole genome shotgun (WGS) entry which is preliminary data.</text>
</comment>
<keyword evidence="4" id="KW-1185">Reference proteome</keyword>
<dbReference type="InterPro" id="IPR011333">
    <property type="entry name" value="SKP1/BTB/POZ_sf"/>
</dbReference>
<dbReference type="AlphaFoldDB" id="A0AAI8Z426"/>
<sequence>MAALAAFRADDKIVRIITDHGHGSSCYVHRNLLVKSCEYLDAAIADENDPFDDGPIIIQTEVTQSAMGCFSHFLYTGQLKAAFKSISEILEVYKWTTHHLHCGDFRDALTDEAIKLLTNGLSPTAAPDIVFAVLNDYEDIDGGLSLLLIDWLVRSPFVCPYYAEINARLANTEATNPIHRALGQAFFEVKSIQDGISATPWLENPCQYHEHLPASSCVAWAPVTPQGPESSSPPPPPKTPQKRTLRRKTRSSTFDRDLDDMALDDDEDEDGVFETPSKSACPTTFEPWTNEERIHFLDLLPKTVDMSWPKMAHEHNKTFWGNKVSTFSRSVGSLRAELSKHANTTERAKALEVLPEKVAELKREMEASKQNDSKLSAIGKDSDTVMGVDEGESWTNKETIHLLRLFYENPNATDQQITDAHNGCYWAGNQERSAGDVTGKYLELIGVGRKVSTMSRIPATIAELKDGV</sequence>
<organism evidence="3 4">
    <name type="scientific">Lecanosticta acicola</name>
    <dbReference type="NCBI Taxonomy" id="111012"/>
    <lineage>
        <taxon>Eukaryota</taxon>
        <taxon>Fungi</taxon>
        <taxon>Dikarya</taxon>
        <taxon>Ascomycota</taxon>
        <taxon>Pezizomycotina</taxon>
        <taxon>Dothideomycetes</taxon>
        <taxon>Dothideomycetidae</taxon>
        <taxon>Mycosphaerellales</taxon>
        <taxon>Mycosphaerellaceae</taxon>
        <taxon>Lecanosticta</taxon>
    </lineage>
</organism>
<evidence type="ECO:0000256" key="1">
    <source>
        <dbReference type="SAM" id="MobiDB-lite"/>
    </source>
</evidence>